<keyword evidence="1" id="KW-1133">Transmembrane helix</keyword>
<proteinExistence type="predicted"/>
<reference evidence="2" key="1">
    <citation type="submission" date="2019-07" db="EMBL/GenBank/DDBJ databases">
        <authorList>
            <person name="Weber M."/>
            <person name="Kostadinov I."/>
            <person name="Kostadinov D I."/>
        </authorList>
    </citation>
    <scope>NUCLEOTIDE SEQUENCE</scope>
    <source>
        <strain evidence="2">Gfbio:sag-sample-b02:053724c1-46a9-4a36-b237-ea2bf867836b</strain>
    </source>
</reference>
<protein>
    <submittedName>
        <fullName evidence="2">Uncharacterized protein</fullName>
    </submittedName>
</protein>
<feature type="transmembrane region" description="Helical" evidence="1">
    <location>
        <begin position="41"/>
        <end position="72"/>
    </location>
</feature>
<keyword evidence="1" id="KW-0812">Transmembrane</keyword>
<name>A0A7D9H5F9_9GAMM</name>
<organism evidence="2">
    <name type="scientific">uncultured Woeseiaceae bacterium</name>
    <dbReference type="NCBI Taxonomy" id="1983305"/>
    <lineage>
        <taxon>Bacteria</taxon>
        <taxon>Pseudomonadati</taxon>
        <taxon>Pseudomonadota</taxon>
        <taxon>Gammaproteobacteria</taxon>
        <taxon>Woeseiales</taxon>
        <taxon>Woeseiaceae</taxon>
        <taxon>environmental samples</taxon>
    </lineage>
</organism>
<evidence type="ECO:0000313" key="2">
    <source>
        <dbReference type="EMBL" id="VUX54908.1"/>
    </source>
</evidence>
<sequence length="104" mass="10117">MLLGQSGPPAMSRLRLVRGTARHLALLRCSWSYHPPPPPGVGVGVGVVVGVGVGVAVAVGAGGSGHLYMLVVSGPGSTSGAKPVAIMASTASAICCGLVFGNIA</sequence>
<dbReference type="AlphaFoldDB" id="A0A7D9H5F9"/>
<evidence type="ECO:0000256" key="1">
    <source>
        <dbReference type="SAM" id="Phobius"/>
    </source>
</evidence>
<accession>A0A7D9H5F9</accession>
<dbReference type="EMBL" id="LR633966">
    <property type="protein sequence ID" value="VUX54908.1"/>
    <property type="molecule type" value="Genomic_DNA"/>
</dbReference>
<keyword evidence="1" id="KW-0472">Membrane</keyword>
<gene>
    <name evidence="2" type="ORF">JTBB02_V1_30006</name>
</gene>